<dbReference type="AlphaFoldDB" id="A0A1S7ULH4"/>
<feature type="compositionally biased region" description="Polar residues" evidence="1">
    <location>
        <begin position="671"/>
        <end position="685"/>
    </location>
</feature>
<accession>A0A1S7ULH4</accession>
<protein>
    <submittedName>
        <fullName evidence="2">Uncharacterized protein</fullName>
    </submittedName>
</protein>
<dbReference type="OMA" id="WILAQSS"/>
<feature type="compositionally biased region" description="Basic and acidic residues" evidence="1">
    <location>
        <begin position="640"/>
        <end position="664"/>
    </location>
</feature>
<name>A0A1S7ULH4_ROSNE</name>
<dbReference type="Proteomes" id="UP000054516">
    <property type="component" value="Unassembled WGS sequence"/>
</dbReference>
<evidence type="ECO:0000313" key="3">
    <source>
        <dbReference type="Proteomes" id="UP000054516"/>
    </source>
</evidence>
<feature type="compositionally biased region" description="Basic and acidic residues" evidence="1">
    <location>
        <begin position="11"/>
        <end position="22"/>
    </location>
</feature>
<organism evidence="2">
    <name type="scientific">Rosellinia necatrix</name>
    <name type="common">White root-rot fungus</name>
    <dbReference type="NCBI Taxonomy" id="77044"/>
    <lineage>
        <taxon>Eukaryota</taxon>
        <taxon>Fungi</taxon>
        <taxon>Dikarya</taxon>
        <taxon>Ascomycota</taxon>
        <taxon>Pezizomycotina</taxon>
        <taxon>Sordariomycetes</taxon>
        <taxon>Xylariomycetidae</taxon>
        <taxon>Xylariales</taxon>
        <taxon>Xylariaceae</taxon>
        <taxon>Rosellinia</taxon>
    </lineage>
</organism>
<reference evidence="2" key="1">
    <citation type="submission" date="2016-03" db="EMBL/GenBank/DDBJ databases">
        <title>Draft genome sequence of Rosellinia necatrix.</title>
        <authorList>
            <person name="Kanematsu S."/>
        </authorList>
    </citation>
    <scope>NUCLEOTIDE SEQUENCE [LARGE SCALE GENOMIC DNA]</scope>
    <source>
        <strain evidence="2">W97</strain>
    </source>
</reference>
<feature type="compositionally biased region" description="Polar residues" evidence="1">
    <location>
        <begin position="1"/>
        <end position="10"/>
    </location>
</feature>
<gene>
    <name evidence="2" type="ORF">SAMD00023353_0503280</name>
</gene>
<feature type="compositionally biased region" description="Acidic residues" evidence="1">
    <location>
        <begin position="759"/>
        <end position="769"/>
    </location>
</feature>
<evidence type="ECO:0000256" key="1">
    <source>
        <dbReference type="SAM" id="MobiDB-lite"/>
    </source>
</evidence>
<feature type="compositionally biased region" description="Basic and acidic residues" evidence="1">
    <location>
        <begin position="731"/>
        <end position="757"/>
    </location>
</feature>
<evidence type="ECO:0000313" key="2">
    <source>
        <dbReference type="EMBL" id="GAP83909.1"/>
    </source>
</evidence>
<sequence>MSYQSGNDRTAMNERNQDFHGNSRLERILYGDHSTSRQIQQIVPVPRPPPRYASRAQTNSNARRVTGVVQAPQIDAVWIPNISKSVIIDMKLGITEDVDQELEEISRLRRLGNFKAAQRFLKQQLPGRSDDPYFFVLYAQLLFEMGDFRSFDMLRPTRVFGAAQDEAMQKNQDLLRQSWNLLILMAMLPGRDCADRAIKEIDRALALLETLAGLGSTEIQILTIIFRLIGYLAHTLGIQSLQLRDAKNLAKEWTDWATVYHCLASEGRVWDFRDIFTAFKRAFGQDQAFNAFFNTGSVDEIMETLGHDWETGRYDESTNLALLDIISSLILESDFEKTPSQYFQTCLEHGEKLVKPLMSEDPEATKSRPFARWLVAKAAVLSCSAHDNPFSSFRFLDEYPGMQLRQGDGIHVPVYVPLRSERPTWHVPLASREWEDAVRFALTIAKDLADYKTQALCLKHLIVRSQEPQHLLEELSHLQNSIQDDQDGYLRTCLSKLLILTDSDSQRGLAEELFRFGRDEAIINQKLPIEHHNLSLQWARNVILPTLPAIAGGNVTVDKSGPFYARLPAYIRQFIDVRETFHSQSKPMNPFPDRNTKLRQWAVDNIVEEEIERSTRLVPEPEAMANPGIRRVQTLADDAGSDRRASRYEPATRRKIDKQNENISKRRVSVAMSSTQPSRLYNDTTRSVSRSEVPSSRDSDVDTNEAAVLGPVGHEVPREETSTAEGANANETRDPSTDAEDVPVRLDEVSRDQRPGPEPEPEPDPGPEPDEQRWPRPVSPRGKPTMH</sequence>
<dbReference type="EMBL" id="DF977450">
    <property type="protein sequence ID" value="GAP83909.1"/>
    <property type="molecule type" value="Genomic_DNA"/>
</dbReference>
<dbReference type="OrthoDB" id="4838614at2759"/>
<feature type="region of interest" description="Disordered" evidence="1">
    <location>
        <begin position="634"/>
        <end position="787"/>
    </location>
</feature>
<dbReference type="STRING" id="77044.A0A1S7ULH4"/>
<feature type="region of interest" description="Disordered" evidence="1">
    <location>
        <begin position="1"/>
        <end position="22"/>
    </location>
</feature>
<proteinExistence type="predicted"/>
<keyword evidence="3" id="KW-1185">Reference proteome</keyword>